<organism evidence="1 2">
    <name type="scientific">Dermatophagoides farinae</name>
    <name type="common">American house dust mite</name>
    <dbReference type="NCBI Taxonomy" id="6954"/>
    <lineage>
        <taxon>Eukaryota</taxon>
        <taxon>Metazoa</taxon>
        <taxon>Ecdysozoa</taxon>
        <taxon>Arthropoda</taxon>
        <taxon>Chelicerata</taxon>
        <taxon>Arachnida</taxon>
        <taxon>Acari</taxon>
        <taxon>Acariformes</taxon>
        <taxon>Sarcoptiformes</taxon>
        <taxon>Astigmata</taxon>
        <taxon>Psoroptidia</taxon>
        <taxon>Analgoidea</taxon>
        <taxon>Pyroglyphidae</taxon>
        <taxon>Dermatophagoidinae</taxon>
        <taxon>Dermatophagoides</taxon>
    </lineage>
</organism>
<sequence>MFLAASEIYNRPLKIPLKIIVTIHSKSNHMKKKEKYTRMIYQSVSQSFVATSSTSSSSREKLDKRSLNIHYSRVPIVSFCLFLVVQMRVFTTYDVASMHVYGCNVPLDDSIL</sequence>
<gene>
    <name evidence="1" type="ORF">DERF_001535</name>
</gene>
<evidence type="ECO:0000313" key="2">
    <source>
        <dbReference type="Proteomes" id="UP000790347"/>
    </source>
</evidence>
<comment type="caution">
    <text evidence="1">The sequence shown here is derived from an EMBL/GenBank/DDBJ whole genome shotgun (WGS) entry which is preliminary data.</text>
</comment>
<reference evidence="1" key="2">
    <citation type="journal article" date="2022" name="Res Sq">
        <title>Comparative Genomics Reveals Insights into the Divergent Evolution of Astigmatic Mites and Household Pest Adaptations.</title>
        <authorList>
            <person name="Xiong Q."/>
            <person name="Wan A.T.-Y."/>
            <person name="Liu X.-Y."/>
            <person name="Fung C.S.-H."/>
            <person name="Xiao X."/>
            <person name="Malainual N."/>
            <person name="Hou J."/>
            <person name="Wang L."/>
            <person name="Wang M."/>
            <person name="Yang K."/>
            <person name="Cui Y."/>
            <person name="Leung E."/>
            <person name="Nong W."/>
            <person name="Shin S.-K."/>
            <person name="Au S."/>
            <person name="Jeong K.Y."/>
            <person name="Chew F.T."/>
            <person name="Hui J."/>
            <person name="Leung T.F."/>
            <person name="Tungtrongchitr A."/>
            <person name="Zhong N."/>
            <person name="Liu Z."/>
            <person name="Tsui S."/>
        </authorList>
    </citation>
    <scope>NUCLEOTIDE SEQUENCE</scope>
    <source>
        <strain evidence="1">Derf</strain>
        <tissue evidence="1">Whole organism</tissue>
    </source>
</reference>
<name>A0A922IAP2_DERFA</name>
<protein>
    <submittedName>
        <fullName evidence="1">Uncharacterized protein</fullName>
    </submittedName>
</protein>
<dbReference type="Proteomes" id="UP000790347">
    <property type="component" value="Unassembled WGS sequence"/>
</dbReference>
<proteinExistence type="predicted"/>
<dbReference type="EMBL" id="ASGP02000001">
    <property type="protein sequence ID" value="KAH9527525.1"/>
    <property type="molecule type" value="Genomic_DNA"/>
</dbReference>
<dbReference type="AlphaFoldDB" id="A0A922IAP2"/>
<reference evidence="1" key="1">
    <citation type="submission" date="2013-05" db="EMBL/GenBank/DDBJ databases">
        <authorList>
            <person name="Yim A.K.Y."/>
            <person name="Chan T.F."/>
            <person name="Ji K.M."/>
            <person name="Liu X.Y."/>
            <person name="Zhou J.W."/>
            <person name="Li R.Q."/>
            <person name="Yang K.Y."/>
            <person name="Li J."/>
            <person name="Li M."/>
            <person name="Law P.T.W."/>
            <person name="Wu Y.L."/>
            <person name="Cai Z.L."/>
            <person name="Qin H."/>
            <person name="Bao Y."/>
            <person name="Leung R.K.K."/>
            <person name="Ng P.K.S."/>
            <person name="Zou J."/>
            <person name="Zhong X.J."/>
            <person name="Ran P.X."/>
            <person name="Zhong N.S."/>
            <person name="Liu Z.G."/>
            <person name="Tsui S.K.W."/>
        </authorList>
    </citation>
    <scope>NUCLEOTIDE SEQUENCE</scope>
    <source>
        <strain evidence="1">Derf</strain>
        <tissue evidence="1">Whole organism</tissue>
    </source>
</reference>
<evidence type="ECO:0000313" key="1">
    <source>
        <dbReference type="EMBL" id="KAH9527525.1"/>
    </source>
</evidence>
<keyword evidence="2" id="KW-1185">Reference proteome</keyword>
<accession>A0A922IAP2</accession>